<name>A0A8B3RXL1_9EURY</name>
<dbReference type="AlphaFoldDB" id="A0A8B3RXL1"/>
<accession>A0A8B3RXL1</accession>
<gene>
    <name evidence="1" type="ORF">AEth_02041</name>
</gene>
<comment type="caution">
    <text evidence="1">The sequence shown here is derived from an EMBL/GenBank/DDBJ whole genome shotgun (WGS) entry which is preliminary data.</text>
</comment>
<protein>
    <submittedName>
        <fullName evidence="1">Uncharacterized protein</fullName>
    </submittedName>
</protein>
<proteinExistence type="predicted"/>
<evidence type="ECO:0000313" key="1">
    <source>
        <dbReference type="EMBL" id="RZB28517.1"/>
    </source>
</evidence>
<organism evidence="1 2">
    <name type="scientific">Candidatus Argoarchaeum ethanivorans</name>
    <dbReference type="NCBI Taxonomy" id="2608793"/>
    <lineage>
        <taxon>Archaea</taxon>
        <taxon>Methanobacteriati</taxon>
        <taxon>Methanobacteriota</taxon>
        <taxon>Stenosarchaea group</taxon>
        <taxon>Methanomicrobia</taxon>
        <taxon>Methanosarcinales</taxon>
        <taxon>Methanosarcinales incertae sedis</taxon>
        <taxon>GOM Arc I cluster</taxon>
        <taxon>Candidatus Argoarchaeum</taxon>
    </lineage>
</organism>
<sequence>MSLENCTPRRLGVQRIFVNRYAGIFVKLRGKI</sequence>
<reference evidence="2" key="1">
    <citation type="submission" date="2019-01" db="EMBL/GenBank/DDBJ databases">
        <title>Anaerobic oxidation of ethane by archaea from a marine hydrocarbon seep.</title>
        <authorList>
            <person name="Musat F."/>
        </authorList>
    </citation>
    <scope>NUCLEOTIDE SEQUENCE [LARGE SCALE GENOMIC DNA]</scope>
</reference>
<dbReference type="EMBL" id="RPGO01000046">
    <property type="protein sequence ID" value="RZB28517.1"/>
    <property type="molecule type" value="Genomic_DNA"/>
</dbReference>
<dbReference type="Proteomes" id="UP000291831">
    <property type="component" value="Unassembled WGS sequence"/>
</dbReference>
<evidence type="ECO:0000313" key="2">
    <source>
        <dbReference type="Proteomes" id="UP000291831"/>
    </source>
</evidence>